<evidence type="ECO:0000256" key="6">
    <source>
        <dbReference type="ARBA" id="ARBA00023180"/>
    </source>
</evidence>
<evidence type="ECO:0000256" key="2">
    <source>
        <dbReference type="ARBA" id="ARBA00004609"/>
    </source>
</evidence>
<comment type="function">
    <text evidence="1">VSG forms a coat on the surface of the parasite. The trypanosome evades the immune response of the host by expressing a series of antigenically distinct VSGs from an estimated 1000 VSG genes.</text>
</comment>
<sequence length="507" mass="54075">MQATKSRRLGAAFTTILLTTMGAQIGGAEVMKVANNIRSICDEAAYAKALATSFKGKLDAALEQAATLHKQSAQWQIAAAVEEESTKRAAKAALSLLLKQRAKQTKTAAITAAPNLKKAAMVLLARATALMTAKDLQPTGAPQKTAAVAATASSAFASSDAKCTISAQQTVETQACDLTKIANSNIETEEPPTTVKHQIKAVSDTYFKPPAITITAFAGGTANSQGNIGTPDATNKDCADGNARGGSRTHGLGEDVAFAATTHSTFSPTAIGTVNNDKLECGTEPDDDATAVPKLQQIKWAICTGLTTDVAKQPQLAATTADELAELADLRQIAQQILFSRTEIEAIAENQRDKQVREKIKDVYGRGKTDFAANYLKALTTKLNYNLGKQNVIEDIKTIVEKPEAEVILAYFEGINYHRKQEESTEKESSGKAANKEKSAKKSDNGDDKKEQDNVVKSACKSFLNQTTCKKGQNCKWENNACKDSSILLTKKFALTVVSAAFAALLF</sequence>
<evidence type="ECO:0000259" key="10">
    <source>
        <dbReference type="Pfam" id="PF10659"/>
    </source>
</evidence>
<evidence type="ECO:0000256" key="1">
    <source>
        <dbReference type="ARBA" id="ARBA00002523"/>
    </source>
</evidence>
<dbReference type="SUPFAM" id="SSF58087">
    <property type="entry name" value="Variant surface glycoprotein (N-terminal domain)"/>
    <property type="match status" value="1"/>
</dbReference>
<protein>
    <submittedName>
        <fullName evidence="11">Variant surface glycoprotein 1125.4299</fullName>
    </submittedName>
</protein>
<keyword evidence="4" id="KW-0336">GPI-anchor</keyword>
<dbReference type="Pfam" id="PF10659">
    <property type="entry name" value="Trypan_glycop_C"/>
    <property type="match status" value="1"/>
</dbReference>
<dbReference type="VEuPathDB" id="TriTrypDB:Tb1125.5.4810"/>
<reference evidence="11" key="1">
    <citation type="submission" date="2016-08" db="EMBL/GenBank/DDBJ databases">
        <title>VSG repertoire of Trypanosoma brucei EATRO 1125.</title>
        <authorList>
            <person name="Cross G.A."/>
        </authorList>
    </citation>
    <scope>NUCLEOTIDE SEQUENCE</scope>
    <source>
        <strain evidence="11">EATRO 1125</strain>
    </source>
</reference>
<proteinExistence type="predicted"/>
<dbReference type="EMBL" id="KX700867">
    <property type="protein sequence ID" value="APD74823.1"/>
    <property type="molecule type" value="Genomic_DNA"/>
</dbReference>
<feature type="domain" description="Trypanosome variant surface glycoprotein C-terminal" evidence="10">
    <location>
        <begin position="426"/>
        <end position="506"/>
    </location>
</feature>
<evidence type="ECO:0000313" key="11">
    <source>
        <dbReference type="EMBL" id="APD74823.1"/>
    </source>
</evidence>
<feature type="signal peptide" evidence="9">
    <location>
        <begin position="1"/>
        <end position="28"/>
    </location>
</feature>
<dbReference type="InterPro" id="IPR019609">
    <property type="entry name" value="Variant_surf_glycoprt_trypan_C"/>
</dbReference>
<evidence type="ECO:0000256" key="3">
    <source>
        <dbReference type="ARBA" id="ARBA00022475"/>
    </source>
</evidence>
<dbReference type="AlphaFoldDB" id="A0A1J0RAB4"/>
<dbReference type="VEuPathDB" id="TriTrypDB:Tbg972.9.580"/>
<dbReference type="VEuPathDB" id="TriTrypDB:Tb09.v4.0192"/>
<dbReference type="GO" id="GO:0098552">
    <property type="term" value="C:side of membrane"/>
    <property type="evidence" value="ECO:0007669"/>
    <property type="project" value="UniProtKB-KW"/>
</dbReference>
<feature type="region of interest" description="Disordered" evidence="8">
    <location>
        <begin position="422"/>
        <end position="451"/>
    </location>
</feature>
<dbReference type="VEuPathDB" id="TriTrypDB:Tb427_000076100"/>
<evidence type="ECO:0000256" key="9">
    <source>
        <dbReference type="SAM" id="SignalP"/>
    </source>
</evidence>
<name>A0A1J0RAB4_9TRYP</name>
<keyword evidence="9" id="KW-0732">Signal</keyword>
<dbReference type="VEuPathDB" id="TriTrypDB:Tb427_000336800"/>
<organism evidence="11">
    <name type="scientific">Trypanosoma brucei</name>
    <dbReference type="NCBI Taxonomy" id="5691"/>
    <lineage>
        <taxon>Eukaryota</taxon>
        <taxon>Discoba</taxon>
        <taxon>Euglenozoa</taxon>
        <taxon>Kinetoplastea</taxon>
        <taxon>Metakinetoplastina</taxon>
        <taxon>Trypanosomatida</taxon>
        <taxon>Trypanosomatidae</taxon>
        <taxon>Trypanosoma</taxon>
    </lineage>
</organism>
<evidence type="ECO:0000256" key="5">
    <source>
        <dbReference type="ARBA" id="ARBA00023136"/>
    </source>
</evidence>
<keyword evidence="3" id="KW-1003">Cell membrane</keyword>
<evidence type="ECO:0000256" key="8">
    <source>
        <dbReference type="SAM" id="MobiDB-lite"/>
    </source>
</evidence>
<accession>A0A1J0RAB4</accession>
<feature type="chain" id="PRO_5012633645" evidence="9">
    <location>
        <begin position="29"/>
        <end position="507"/>
    </location>
</feature>
<keyword evidence="5" id="KW-0472">Membrane</keyword>
<evidence type="ECO:0000256" key="7">
    <source>
        <dbReference type="ARBA" id="ARBA00023288"/>
    </source>
</evidence>
<keyword evidence="7" id="KW-0449">Lipoprotein</keyword>
<dbReference type="GO" id="GO:0005886">
    <property type="term" value="C:plasma membrane"/>
    <property type="evidence" value="ECO:0007669"/>
    <property type="project" value="UniProtKB-SubCell"/>
</dbReference>
<evidence type="ECO:0000256" key="4">
    <source>
        <dbReference type="ARBA" id="ARBA00022622"/>
    </source>
</evidence>
<comment type="subcellular location">
    <subcellularLocation>
        <location evidence="2">Cell membrane</location>
        <topology evidence="2">Lipid-anchor</topology>
        <topology evidence="2">GPI-anchor</topology>
    </subcellularLocation>
</comment>
<keyword evidence="6" id="KW-0325">Glycoprotein</keyword>